<dbReference type="AlphaFoldDB" id="A0A0F8A336"/>
<name>A0A0F8A336_9HYPO</name>
<dbReference type="Proteomes" id="UP000054481">
    <property type="component" value="Unassembled WGS sequence"/>
</dbReference>
<organism evidence="3 4">
    <name type="scientific">Hirsutella minnesotensis 3608</name>
    <dbReference type="NCBI Taxonomy" id="1043627"/>
    <lineage>
        <taxon>Eukaryota</taxon>
        <taxon>Fungi</taxon>
        <taxon>Dikarya</taxon>
        <taxon>Ascomycota</taxon>
        <taxon>Pezizomycotina</taxon>
        <taxon>Sordariomycetes</taxon>
        <taxon>Hypocreomycetidae</taxon>
        <taxon>Hypocreales</taxon>
        <taxon>Ophiocordycipitaceae</taxon>
        <taxon>Hirsutella</taxon>
    </lineage>
</organism>
<feature type="transmembrane region" description="Helical" evidence="1">
    <location>
        <begin position="20"/>
        <end position="44"/>
    </location>
</feature>
<dbReference type="EMBL" id="KQ030587">
    <property type="protein sequence ID" value="KJZ71144.1"/>
    <property type="molecule type" value="Genomic_DNA"/>
</dbReference>
<reference evidence="3 4" key="1">
    <citation type="journal article" date="2014" name="Genome Biol. Evol.">
        <title>Comparative genomics and transcriptomics analyses reveal divergent lifestyle features of nematode endoparasitic fungus Hirsutella minnesotensis.</title>
        <authorList>
            <person name="Lai Y."/>
            <person name="Liu K."/>
            <person name="Zhang X."/>
            <person name="Zhang X."/>
            <person name="Li K."/>
            <person name="Wang N."/>
            <person name="Shu C."/>
            <person name="Wu Y."/>
            <person name="Wang C."/>
            <person name="Bushley K.E."/>
            <person name="Xiang M."/>
            <person name="Liu X."/>
        </authorList>
    </citation>
    <scope>NUCLEOTIDE SEQUENCE [LARGE SCALE GENOMIC DNA]</scope>
    <source>
        <strain evidence="3 4">3608</strain>
    </source>
</reference>
<keyword evidence="1" id="KW-0812">Transmembrane</keyword>
<keyword evidence="1" id="KW-1133">Transmembrane helix</keyword>
<dbReference type="OrthoDB" id="5283415at2759"/>
<evidence type="ECO:0000256" key="1">
    <source>
        <dbReference type="SAM" id="Phobius"/>
    </source>
</evidence>
<gene>
    <name evidence="3" type="ORF">HIM_09498</name>
</gene>
<evidence type="ECO:0000313" key="4">
    <source>
        <dbReference type="Proteomes" id="UP000054481"/>
    </source>
</evidence>
<accession>A0A0F8A336</accession>
<dbReference type="Pfam" id="PF20684">
    <property type="entry name" value="Fung_rhodopsin"/>
    <property type="match status" value="1"/>
</dbReference>
<sequence length="105" mass="11889">MGDTPNSPHGHDDGRRGTVFGVTTATLVFATMLFSARLYCRYFIVRNVTWDDKIMMLAWLFAFALSVTINIGVFHGIGNYDVGISESDWDILHRCEYVFAILYVS</sequence>
<feature type="transmembrane region" description="Helical" evidence="1">
    <location>
        <begin position="56"/>
        <end position="77"/>
    </location>
</feature>
<keyword evidence="1" id="KW-0472">Membrane</keyword>
<protein>
    <recommendedName>
        <fullName evidence="2">Rhodopsin domain-containing protein</fullName>
    </recommendedName>
</protein>
<dbReference type="InterPro" id="IPR049326">
    <property type="entry name" value="Rhodopsin_dom_fungi"/>
</dbReference>
<feature type="domain" description="Rhodopsin" evidence="2">
    <location>
        <begin position="36"/>
        <end position="103"/>
    </location>
</feature>
<proteinExistence type="predicted"/>
<evidence type="ECO:0000259" key="2">
    <source>
        <dbReference type="Pfam" id="PF20684"/>
    </source>
</evidence>
<evidence type="ECO:0000313" key="3">
    <source>
        <dbReference type="EMBL" id="KJZ71144.1"/>
    </source>
</evidence>
<keyword evidence="4" id="KW-1185">Reference proteome</keyword>